<feature type="compositionally biased region" description="Polar residues" evidence="1">
    <location>
        <begin position="152"/>
        <end position="163"/>
    </location>
</feature>
<gene>
    <name evidence="3" type="primary">LOC6903015</name>
</gene>
<keyword evidence="2" id="KW-1185">Reference proteome</keyword>
<dbReference type="InParanoid" id="A0A6I8UXH3"/>
<evidence type="ECO:0000256" key="1">
    <source>
        <dbReference type="SAM" id="MobiDB-lite"/>
    </source>
</evidence>
<dbReference type="AlphaFoldDB" id="A0A6I8UXH3"/>
<reference evidence="3" key="1">
    <citation type="submission" date="2025-08" db="UniProtKB">
        <authorList>
            <consortium name="RefSeq"/>
        </authorList>
    </citation>
    <scope>IDENTIFICATION</scope>
    <source>
        <strain evidence="3">MV-25-SWS-2005</strain>
        <tissue evidence="3">Whole body</tissue>
    </source>
</reference>
<protein>
    <submittedName>
        <fullName evidence="3">Uncharacterized protein</fullName>
    </submittedName>
</protein>
<name>A0A6I8UXH3_DROPS</name>
<feature type="region of interest" description="Disordered" evidence="1">
    <location>
        <begin position="214"/>
        <end position="233"/>
    </location>
</feature>
<organism evidence="2 3">
    <name type="scientific">Drosophila pseudoobscura pseudoobscura</name>
    <name type="common">Fruit fly</name>
    <dbReference type="NCBI Taxonomy" id="46245"/>
    <lineage>
        <taxon>Eukaryota</taxon>
        <taxon>Metazoa</taxon>
        <taxon>Ecdysozoa</taxon>
        <taxon>Arthropoda</taxon>
        <taxon>Hexapoda</taxon>
        <taxon>Insecta</taxon>
        <taxon>Pterygota</taxon>
        <taxon>Neoptera</taxon>
        <taxon>Endopterygota</taxon>
        <taxon>Diptera</taxon>
        <taxon>Brachycera</taxon>
        <taxon>Muscomorpha</taxon>
        <taxon>Ephydroidea</taxon>
        <taxon>Drosophilidae</taxon>
        <taxon>Drosophila</taxon>
        <taxon>Sophophora</taxon>
    </lineage>
</organism>
<dbReference type="Proteomes" id="UP000001819">
    <property type="component" value="Chromosome 4"/>
</dbReference>
<evidence type="ECO:0000313" key="2">
    <source>
        <dbReference type="Proteomes" id="UP000001819"/>
    </source>
</evidence>
<sequence length="233" mass="25629">MADFPGTPIISIYDLVRERKIFLACKGDPQKSQPESEPIAETIRDKSKAISKSISEHLSCSSDGDLLPPKPSNILASHLTKKRTGVVMQHQQSTTKKEVLDNKLPQKIAPRIRSGTTNSRASSVVENNLNACTSKSLTSTRYKKKNKMIQPSRDSTTKANLSDHSPDQRMPMSPRKAGGGNQPRIKTTAPLKLNLSKASQTKLRPKGLKSKVCLINPTKTPTTPVNGVPRWRL</sequence>
<dbReference type="KEGG" id="dpo:6903015"/>
<accession>A0A6I8UXH3</accession>
<evidence type="ECO:0000313" key="3">
    <source>
        <dbReference type="RefSeq" id="XP_002132737.2"/>
    </source>
</evidence>
<dbReference type="RefSeq" id="XP_002132737.2">
    <property type="nucleotide sequence ID" value="XM_002132701.3"/>
</dbReference>
<feature type="region of interest" description="Disordered" evidence="1">
    <location>
        <begin position="136"/>
        <end position="186"/>
    </location>
</feature>
<feature type="region of interest" description="Disordered" evidence="1">
    <location>
        <begin position="27"/>
        <end position="48"/>
    </location>
</feature>
<proteinExistence type="predicted"/>